<feature type="transmembrane region" description="Helical" evidence="1">
    <location>
        <begin position="140"/>
        <end position="159"/>
    </location>
</feature>
<keyword evidence="1" id="KW-1133">Transmembrane helix</keyword>
<evidence type="ECO:0000256" key="1">
    <source>
        <dbReference type="SAM" id="Phobius"/>
    </source>
</evidence>
<dbReference type="OrthoDB" id="10253525at2759"/>
<feature type="transmembrane region" description="Helical" evidence="1">
    <location>
        <begin position="110"/>
        <end position="134"/>
    </location>
</feature>
<protein>
    <submittedName>
        <fullName evidence="2">Putative transporter</fullName>
    </submittedName>
</protein>
<dbReference type="OMA" id="VLVHYSM"/>
<evidence type="ECO:0000313" key="2">
    <source>
        <dbReference type="EMBL" id="ELQ74267.1"/>
    </source>
</evidence>
<dbReference type="HOGENOM" id="CLU_953725_0_0_1"/>
<proteinExistence type="predicted"/>
<dbReference type="InParanoid" id="L7JU51"/>
<feature type="transmembrane region" description="Helical" evidence="1">
    <location>
        <begin position="30"/>
        <end position="49"/>
    </location>
</feature>
<name>L7JU51_TRAHO</name>
<feature type="transmembrane region" description="Helical" evidence="1">
    <location>
        <begin position="197"/>
        <end position="215"/>
    </location>
</feature>
<keyword evidence="1" id="KW-0812">Transmembrane</keyword>
<gene>
    <name evidence="2" type="ORF">THOM_2806</name>
</gene>
<sequence length="292" mass="32717">MGEKDGDEKEKKELVFNDYEIFVTDFLSKISMISLAVLVCMSIAIVNLISCAQSNDIKNVQFTCNQCFMVLGVITAITLCVMLVAPVIYQSMIYICEGVPDKKMKMKRSVNQIALGLFLLTAVFLMILVPAMFHNNFAKGPVFIFFVLALLVDLVLVHYSMVSEKNSPFRVFITISSVTGIAFLISTFSSIGFSPMVLIVAILAKTAIIESTYFVKQLRTTEDGRKKNVRILNFLIVLAVYSILFYCVFQNDINEYINSVNDNLANYLYGFLHKFVIENPFGIAKIMKGGGK</sequence>
<dbReference type="AlphaFoldDB" id="L7JU51"/>
<feature type="transmembrane region" description="Helical" evidence="1">
    <location>
        <begin position="69"/>
        <end position="89"/>
    </location>
</feature>
<organism evidence="2 3">
    <name type="scientific">Trachipleistophora hominis</name>
    <name type="common">Microsporidian parasite</name>
    <dbReference type="NCBI Taxonomy" id="72359"/>
    <lineage>
        <taxon>Eukaryota</taxon>
        <taxon>Fungi</taxon>
        <taxon>Fungi incertae sedis</taxon>
        <taxon>Microsporidia</taxon>
        <taxon>Pleistophoridae</taxon>
        <taxon>Trachipleistophora</taxon>
    </lineage>
</organism>
<keyword evidence="1" id="KW-0472">Membrane</keyword>
<keyword evidence="3" id="KW-1185">Reference proteome</keyword>
<accession>L7JU51</accession>
<evidence type="ECO:0000313" key="3">
    <source>
        <dbReference type="Proteomes" id="UP000011185"/>
    </source>
</evidence>
<feature type="transmembrane region" description="Helical" evidence="1">
    <location>
        <begin position="171"/>
        <end position="191"/>
    </location>
</feature>
<dbReference type="VEuPathDB" id="MicrosporidiaDB:THOM_2806"/>
<dbReference type="EMBL" id="JH994055">
    <property type="protein sequence ID" value="ELQ74267.1"/>
    <property type="molecule type" value="Genomic_DNA"/>
</dbReference>
<reference evidence="2 3" key="1">
    <citation type="journal article" date="2012" name="PLoS Pathog.">
        <title>The genome of the obligate intracellular parasite Trachipleistophora hominis: new insights into microsporidian genome dynamics and reductive evolution.</title>
        <authorList>
            <person name="Heinz E."/>
            <person name="Williams T.A."/>
            <person name="Nakjang S."/>
            <person name="Noel C.J."/>
            <person name="Swan D.C."/>
            <person name="Goldberg A.V."/>
            <person name="Harris S.R."/>
            <person name="Weinmaier T."/>
            <person name="Markert S."/>
            <person name="Becher D."/>
            <person name="Bernhardt J."/>
            <person name="Dagan T."/>
            <person name="Hacker C."/>
            <person name="Lucocq J.M."/>
            <person name="Schweder T."/>
            <person name="Rattei T."/>
            <person name="Hall N."/>
            <person name="Hirt R.P."/>
            <person name="Embley T.M."/>
        </authorList>
    </citation>
    <scope>NUCLEOTIDE SEQUENCE [LARGE SCALE GENOMIC DNA]</scope>
</reference>
<dbReference type="Proteomes" id="UP000011185">
    <property type="component" value="Unassembled WGS sequence"/>
</dbReference>
<feature type="transmembrane region" description="Helical" evidence="1">
    <location>
        <begin position="231"/>
        <end position="249"/>
    </location>
</feature>